<accession>A0ACB8UCN3</accession>
<organism evidence="1 2">
    <name type="scientific">Irpex rosettiformis</name>
    <dbReference type="NCBI Taxonomy" id="378272"/>
    <lineage>
        <taxon>Eukaryota</taxon>
        <taxon>Fungi</taxon>
        <taxon>Dikarya</taxon>
        <taxon>Basidiomycota</taxon>
        <taxon>Agaricomycotina</taxon>
        <taxon>Agaricomycetes</taxon>
        <taxon>Polyporales</taxon>
        <taxon>Irpicaceae</taxon>
        <taxon>Irpex</taxon>
    </lineage>
</organism>
<protein>
    <submittedName>
        <fullName evidence="1">Short-chain dehydrogenase</fullName>
    </submittedName>
</protein>
<evidence type="ECO:0000313" key="1">
    <source>
        <dbReference type="EMBL" id="KAI0092011.1"/>
    </source>
</evidence>
<gene>
    <name evidence="1" type="ORF">BDY19DRAFT_927953</name>
</gene>
<sequence length="262" mass="28345">MFKPVVVVTGASKGLGLAVTKLLLEKFRTAVVAVSRSESPELQQLAQAHGQALLHIKCDVTDSARFEQAIKKAHETYQRIDSVVLNAGVFDPVGKITTSDISLGAWKANFEVNFFSLISALRVIVPLLNANETDVKGRVIFVSSGAATSGTYGWGPYNASKAAMNSLCRTIAQEEPGIVAVAVRPGKVDTAMQAQIRQLEGTDKMRPQDVAIFVKEHEEGRLVAPEESGHVIAALALNASPDFTGKFVSWDSEECRDFWDSK</sequence>
<reference evidence="1" key="1">
    <citation type="journal article" date="2021" name="Environ. Microbiol.">
        <title>Gene family expansions and transcriptome signatures uncover fungal adaptations to wood decay.</title>
        <authorList>
            <person name="Hage H."/>
            <person name="Miyauchi S."/>
            <person name="Viragh M."/>
            <person name="Drula E."/>
            <person name="Min B."/>
            <person name="Chaduli D."/>
            <person name="Navarro D."/>
            <person name="Favel A."/>
            <person name="Norest M."/>
            <person name="Lesage-Meessen L."/>
            <person name="Balint B."/>
            <person name="Merenyi Z."/>
            <person name="de Eugenio L."/>
            <person name="Morin E."/>
            <person name="Martinez A.T."/>
            <person name="Baldrian P."/>
            <person name="Stursova M."/>
            <person name="Martinez M.J."/>
            <person name="Novotny C."/>
            <person name="Magnuson J.K."/>
            <person name="Spatafora J.W."/>
            <person name="Maurice S."/>
            <person name="Pangilinan J."/>
            <person name="Andreopoulos W."/>
            <person name="LaButti K."/>
            <person name="Hundley H."/>
            <person name="Na H."/>
            <person name="Kuo A."/>
            <person name="Barry K."/>
            <person name="Lipzen A."/>
            <person name="Henrissat B."/>
            <person name="Riley R."/>
            <person name="Ahrendt S."/>
            <person name="Nagy L.G."/>
            <person name="Grigoriev I.V."/>
            <person name="Martin F."/>
            <person name="Rosso M.N."/>
        </authorList>
    </citation>
    <scope>NUCLEOTIDE SEQUENCE</scope>
    <source>
        <strain evidence="1">CBS 384.51</strain>
    </source>
</reference>
<keyword evidence="2" id="KW-1185">Reference proteome</keyword>
<evidence type="ECO:0000313" key="2">
    <source>
        <dbReference type="Proteomes" id="UP001055072"/>
    </source>
</evidence>
<name>A0ACB8UCN3_9APHY</name>
<comment type="caution">
    <text evidence="1">The sequence shown here is derived from an EMBL/GenBank/DDBJ whole genome shotgun (WGS) entry which is preliminary data.</text>
</comment>
<dbReference type="EMBL" id="MU274904">
    <property type="protein sequence ID" value="KAI0092011.1"/>
    <property type="molecule type" value="Genomic_DNA"/>
</dbReference>
<proteinExistence type="predicted"/>
<dbReference type="Proteomes" id="UP001055072">
    <property type="component" value="Unassembled WGS sequence"/>
</dbReference>